<dbReference type="EC" id="2.4.1.212" evidence="2"/>
<dbReference type="SUPFAM" id="SSF53448">
    <property type="entry name" value="Nucleotide-diphospho-sugar transferases"/>
    <property type="match status" value="1"/>
</dbReference>
<dbReference type="InterPro" id="IPR050834">
    <property type="entry name" value="Glycosyltransf_2"/>
</dbReference>
<keyword evidence="2" id="KW-0328">Glycosyltransferase</keyword>
<dbReference type="PANTHER" id="PTHR43685:SF2">
    <property type="entry name" value="GLYCOSYLTRANSFERASE 2-LIKE DOMAIN-CONTAINING PROTEIN"/>
    <property type="match status" value="1"/>
</dbReference>
<dbReference type="GO" id="GO:0050501">
    <property type="term" value="F:hyaluronan synthase activity"/>
    <property type="evidence" value="ECO:0007669"/>
    <property type="project" value="UniProtKB-EC"/>
</dbReference>
<organism evidence="2 3">
    <name type="scientific">Raoultella terrigena</name>
    <name type="common">Klebsiella terrigena</name>
    <dbReference type="NCBI Taxonomy" id="577"/>
    <lineage>
        <taxon>Bacteria</taxon>
        <taxon>Pseudomonadati</taxon>
        <taxon>Pseudomonadota</taxon>
        <taxon>Gammaproteobacteria</taxon>
        <taxon>Enterobacterales</taxon>
        <taxon>Enterobacteriaceae</taxon>
        <taxon>Klebsiella/Raoultella group</taxon>
        <taxon>Raoultella</taxon>
    </lineage>
</organism>
<feature type="domain" description="Glycosyltransferase 2-like" evidence="1">
    <location>
        <begin position="13"/>
        <end position="146"/>
    </location>
</feature>
<dbReference type="EMBL" id="LR131271">
    <property type="protein sequence ID" value="VDR25998.1"/>
    <property type="molecule type" value="Genomic_DNA"/>
</dbReference>
<dbReference type="InterPro" id="IPR001173">
    <property type="entry name" value="Glyco_trans_2-like"/>
</dbReference>
<dbReference type="PANTHER" id="PTHR43685">
    <property type="entry name" value="GLYCOSYLTRANSFERASE"/>
    <property type="match status" value="1"/>
</dbReference>
<gene>
    <name evidence="2" type="primary">hyaD_1</name>
    <name evidence="2" type="ORF">NCTC13098_02333</name>
</gene>
<accession>A0A3P8JGR6</accession>
<dbReference type="Gene3D" id="3.90.550.10">
    <property type="entry name" value="Spore Coat Polysaccharide Biosynthesis Protein SpsA, Chain A"/>
    <property type="match status" value="1"/>
</dbReference>
<protein>
    <submittedName>
        <fullName evidence="2">Hyaluronan synthase</fullName>
        <ecNumber evidence="2">2.4.1.212</ecNumber>
    </submittedName>
</protein>
<dbReference type="AlphaFoldDB" id="A0A3P8JGR6"/>
<dbReference type="Proteomes" id="UP000274346">
    <property type="component" value="Chromosome"/>
</dbReference>
<reference evidence="2 3" key="1">
    <citation type="submission" date="2018-12" db="EMBL/GenBank/DDBJ databases">
        <authorList>
            <consortium name="Pathogen Informatics"/>
        </authorList>
    </citation>
    <scope>NUCLEOTIDE SEQUENCE [LARGE SCALE GENOMIC DNA]</scope>
    <source>
        <strain evidence="2 3">NCTC13098</strain>
    </source>
</reference>
<dbReference type="InterPro" id="IPR029044">
    <property type="entry name" value="Nucleotide-diphossugar_trans"/>
</dbReference>
<name>A0A3P8JGR6_RAOTE</name>
<sequence>MQDNDNVDAPKVSIYVSTFNRIDRLKRAIDSVLRQDYTNWELLICDDASSDGTEGYCLELEKQDSRIRYFRNPTNLGACAARNLGIFNAQGMFITGLDDDDEFTSERLSFFVKNWRENFSFICCNFINKYTNTESIYYKNRDERRVFSYKDLLFENEASNQVFTLTSRLQGIGGFNKDVKRLQDWDTWLRLAFKYGSFIRLNKPTYIMNHDHSPHEIRVSQNAKITESLLQLASRNSDIYKKYDLKYMEYLVDSMNKKAKLKDAIYWFYKKKNIKFIIKYLLQ</sequence>
<dbReference type="Pfam" id="PF00535">
    <property type="entry name" value="Glycos_transf_2"/>
    <property type="match status" value="1"/>
</dbReference>
<evidence type="ECO:0000313" key="2">
    <source>
        <dbReference type="EMBL" id="VDR25998.1"/>
    </source>
</evidence>
<evidence type="ECO:0000313" key="3">
    <source>
        <dbReference type="Proteomes" id="UP000274346"/>
    </source>
</evidence>
<proteinExistence type="predicted"/>
<keyword evidence="2" id="KW-0808">Transferase</keyword>
<dbReference type="KEGG" id="rtg:NCTC13098_02333"/>
<evidence type="ECO:0000259" key="1">
    <source>
        <dbReference type="Pfam" id="PF00535"/>
    </source>
</evidence>